<feature type="transmembrane region" description="Helical" evidence="6">
    <location>
        <begin position="298"/>
        <end position="319"/>
    </location>
</feature>
<dbReference type="OrthoDB" id="9768783at2"/>
<feature type="transmembrane region" description="Helical" evidence="6">
    <location>
        <begin position="421"/>
        <end position="443"/>
    </location>
</feature>
<keyword evidence="8" id="KW-1185">Reference proteome</keyword>
<feature type="transmembrane region" description="Helical" evidence="6">
    <location>
        <begin position="30"/>
        <end position="52"/>
    </location>
</feature>
<keyword evidence="5 6" id="KW-0472">Membrane</keyword>
<dbReference type="InterPro" id="IPR050495">
    <property type="entry name" value="ATG22/LtaA_families"/>
</dbReference>
<feature type="transmembrane region" description="Helical" evidence="6">
    <location>
        <begin position="382"/>
        <end position="401"/>
    </location>
</feature>
<dbReference type="PANTHER" id="PTHR23519">
    <property type="entry name" value="AUTOPHAGY-RELATED PROTEIN 22"/>
    <property type="match status" value="1"/>
</dbReference>
<feature type="transmembrane region" description="Helical" evidence="6">
    <location>
        <begin position="100"/>
        <end position="119"/>
    </location>
</feature>
<feature type="transmembrane region" description="Helical" evidence="6">
    <location>
        <begin position="449"/>
        <end position="468"/>
    </location>
</feature>
<keyword evidence="2" id="KW-0813">Transport</keyword>
<keyword evidence="4 6" id="KW-1133">Transmembrane helix</keyword>
<evidence type="ECO:0000256" key="6">
    <source>
        <dbReference type="SAM" id="Phobius"/>
    </source>
</evidence>
<comment type="subcellular location">
    <subcellularLocation>
        <location evidence="1">Endomembrane system</location>
        <topology evidence="1">Multi-pass membrane protein</topology>
    </subcellularLocation>
</comment>
<accession>A0A2T0X1J8</accession>
<dbReference type="PANTHER" id="PTHR23519:SF1">
    <property type="entry name" value="AUTOPHAGY-RELATED PROTEIN 22"/>
    <property type="match status" value="1"/>
</dbReference>
<feature type="transmembrane region" description="Helical" evidence="6">
    <location>
        <begin position="125"/>
        <end position="150"/>
    </location>
</feature>
<feature type="transmembrane region" description="Helical" evidence="6">
    <location>
        <begin position="265"/>
        <end position="286"/>
    </location>
</feature>
<dbReference type="GO" id="GO:0012505">
    <property type="term" value="C:endomembrane system"/>
    <property type="evidence" value="ECO:0007669"/>
    <property type="project" value="UniProtKB-SubCell"/>
</dbReference>
<evidence type="ECO:0000256" key="2">
    <source>
        <dbReference type="ARBA" id="ARBA00022448"/>
    </source>
</evidence>
<feature type="transmembrane region" description="Helical" evidence="6">
    <location>
        <begin position="72"/>
        <end position="91"/>
    </location>
</feature>
<evidence type="ECO:0000256" key="1">
    <source>
        <dbReference type="ARBA" id="ARBA00004127"/>
    </source>
</evidence>
<name>A0A2T0X1J8_9RHOB</name>
<organism evidence="7 8">
    <name type="scientific">Hasllibacter halocynthiae</name>
    <dbReference type="NCBI Taxonomy" id="595589"/>
    <lineage>
        <taxon>Bacteria</taxon>
        <taxon>Pseudomonadati</taxon>
        <taxon>Pseudomonadota</taxon>
        <taxon>Alphaproteobacteria</taxon>
        <taxon>Rhodobacterales</taxon>
        <taxon>Roseobacteraceae</taxon>
        <taxon>Hasllibacter</taxon>
    </lineage>
</organism>
<evidence type="ECO:0000256" key="3">
    <source>
        <dbReference type="ARBA" id="ARBA00022692"/>
    </source>
</evidence>
<dbReference type="Pfam" id="PF11700">
    <property type="entry name" value="ATG22"/>
    <property type="match status" value="1"/>
</dbReference>
<reference evidence="7 8" key="1">
    <citation type="submission" date="2018-03" db="EMBL/GenBank/DDBJ databases">
        <title>Genomic Encyclopedia of Archaeal and Bacterial Type Strains, Phase II (KMG-II): from individual species to whole genera.</title>
        <authorList>
            <person name="Goeker M."/>
        </authorList>
    </citation>
    <scope>NUCLEOTIDE SEQUENCE [LARGE SCALE GENOMIC DNA]</scope>
    <source>
        <strain evidence="7 8">DSM 29318</strain>
    </source>
</reference>
<dbReference type="InterPro" id="IPR024671">
    <property type="entry name" value="Atg22-like"/>
</dbReference>
<evidence type="ECO:0000313" key="7">
    <source>
        <dbReference type="EMBL" id="PRY92829.1"/>
    </source>
</evidence>
<evidence type="ECO:0000256" key="5">
    <source>
        <dbReference type="ARBA" id="ARBA00023136"/>
    </source>
</evidence>
<feature type="transmembrane region" description="Helical" evidence="6">
    <location>
        <begin position="162"/>
        <end position="186"/>
    </location>
</feature>
<dbReference type="EMBL" id="PVTT01000002">
    <property type="protein sequence ID" value="PRY92829.1"/>
    <property type="molecule type" value="Genomic_DNA"/>
</dbReference>
<evidence type="ECO:0000313" key="8">
    <source>
        <dbReference type="Proteomes" id="UP000238801"/>
    </source>
</evidence>
<dbReference type="Proteomes" id="UP000238801">
    <property type="component" value="Unassembled WGS sequence"/>
</dbReference>
<dbReference type="InterPro" id="IPR036259">
    <property type="entry name" value="MFS_trans_sf"/>
</dbReference>
<protein>
    <submittedName>
        <fullName evidence="7">UMF1 family MFS transporter</fullName>
    </submittedName>
</protein>
<feature type="transmembrane region" description="Helical" evidence="6">
    <location>
        <begin position="213"/>
        <end position="233"/>
    </location>
</feature>
<evidence type="ECO:0000256" key="4">
    <source>
        <dbReference type="ARBA" id="ARBA00022989"/>
    </source>
</evidence>
<sequence length="475" mass="49315">MVSATTDVPVAGDRRRVFGWLMFDWASQPFYTLCLTFVFGPYFTAVVAGALLSDGLPEAAADARAQILWSRAQTWIGVAIALTAPFLGALADTSGRKMPWVWAFSLLYVAGTAGLWVMAPDASGVVLALVAFGIAMAGAEFTTIFTNAMLPSLATGGRVGRLSGAGYALGYAGGVLALLIMLAFFVEQPGGTTLLGRPPALGLDPGAREGTRFVGPFAAIWFALFMVPFFLYVRDDRADTRRASVPRAWADLKAMVRSIPGRPSLAAWLAGSMLYRDALVALYAFGGVYATLVLDWEVTQVGVFGILGAVAAAIASWAGGRLDGALGPKPVIVGAVLVLTGVVIVLVGMTPEALFGVPLATGLPTTGAARLLFGEGMGTADVVFYVLGAAIGGAGGVLQAASRTMMVRHSDPARATEAFGLYALSGKATAFLAPLLIGIATSATGSARLGIFPVALLFLAGLVLLRWVRPEGDRT</sequence>
<proteinExistence type="predicted"/>
<feature type="transmembrane region" description="Helical" evidence="6">
    <location>
        <begin position="331"/>
        <end position="349"/>
    </location>
</feature>
<dbReference type="AlphaFoldDB" id="A0A2T0X1J8"/>
<dbReference type="SUPFAM" id="SSF103473">
    <property type="entry name" value="MFS general substrate transporter"/>
    <property type="match status" value="1"/>
</dbReference>
<comment type="caution">
    <text evidence="7">The sequence shown here is derived from an EMBL/GenBank/DDBJ whole genome shotgun (WGS) entry which is preliminary data.</text>
</comment>
<dbReference type="Gene3D" id="1.20.1250.20">
    <property type="entry name" value="MFS general substrate transporter like domains"/>
    <property type="match status" value="1"/>
</dbReference>
<gene>
    <name evidence="7" type="ORF">BCF33_1690</name>
</gene>
<keyword evidence="3 6" id="KW-0812">Transmembrane</keyword>